<comment type="caution">
    <text evidence="1">The sequence shown here is derived from an EMBL/GenBank/DDBJ whole genome shotgun (WGS) entry which is preliminary data.</text>
</comment>
<name>A0ACB8Z713_ARCLA</name>
<dbReference type="Proteomes" id="UP001055879">
    <property type="component" value="Linkage Group LG11"/>
</dbReference>
<gene>
    <name evidence="1" type="ORF">L6452_33104</name>
</gene>
<protein>
    <submittedName>
        <fullName evidence="1">Uncharacterized protein</fullName>
    </submittedName>
</protein>
<proteinExistence type="predicted"/>
<sequence length="141" mass="16691">MVAERNNKELGKIATIFFFTNFPVEWREKELWNFFSKHGSVVDVYIARKLNKERRKFGFVRFIKVTDVSAFERRLRRLWIGNHKLFLSMEKFKRKSLKRGVLAAPKANDERYVGIRSGKGFRSYADALTRKGEPGNKEDRD</sequence>
<keyword evidence="2" id="KW-1185">Reference proteome</keyword>
<evidence type="ECO:0000313" key="2">
    <source>
        <dbReference type="Proteomes" id="UP001055879"/>
    </source>
</evidence>
<organism evidence="1 2">
    <name type="scientific">Arctium lappa</name>
    <name type="common">Greater burdock</name>
    <name type="synonym">Lappa major</name>
    <dbReference type="NCBI Taxonomy" id="4217"/>
    <lineage>
        <taxon>Eukaryota</taxon>
        <taxon>Viridiplantae</taxon>
        <taxon>Streptophyta</taxon>
        <taxon>Embryophyta</taxon>
        <taxon>Tracheophyta</taxon>
        <taxon>Spermatophyta</taxon>
        <taxon>Magnoliopsida</taxon>
        <taxon>eudicotyledons</taxon>
        <taxon>Gunneridae</taxon>
        <taxon>Pentapetalae</taxon>
        <taxon>asterids</taxon>
        <taxon>campanulids</taxon>
        <taxon>Asterales</taxon>
        <taxon>Asteraceae</taxon>
        <taxon>Carduoideae</taxon>
        <taxon>Cardueae</taxon>
        <taxon>Arctiinae</taxon>
        <taxon>Arctium</taxon>
    </lineage>
</organism>
<evidence type="ECO:0000313" key="1">
    <source>
        <dbReference type="EMBL" id="KAI3693271.1"/>
    </source>
</evidence>
<reference evidence="2" key="1">
    <citation type="journal article" date="2022" name="Mol. Ecol. Resour.">
        <title>The genomes of chicory, endive, great burdock and yacon provide insights into Asteraceae palaeo-polyploidization history and plant inulin production.</title>
        <authorList>
            <person name="Fan W."/>
            <person name="Wang S."/>
            <person name="Wang H."/>
            <person name="Wang A."/>
            <person name="Jiang F."/>
            <person name="Liu H."/>
            <person name="Zhao H."/>
            <person name="Xu D."/>
            <person name="Zhang Y."/>
        </authorList>
    </citation>
    <scope>NUCLEOTIDE SEQUENCE [LARGE SCALE GENOMIC DNA]</scope>
    <source>
        <strain evidence="2">cv. Niubang</strain>
    </source>
</reference>
<accession>A0ACB8Z713</accession>
<reference evidence="1 2" key="2">
    <citation type="journal article" date="2022" name="Mol. Ecol. Resour.">
        <title>The genomes of chicory, endive, great burdock and yacon provide insights into Asteraceae paleo-polyploidization history and plant inulin production.</title>
        <authorList>
            <person name="Fan W."/>
            <person name="Wang S."/>
            <person name="Wang H."/>
            <person name="Wang A."/>
            <person name="Jiang F."/>
            <person name="Liu H."/>
            <person name="Zhao H."/>
            <person name="Xu D."/>
            <person name="Zhang Y."/>
        </authorList>
    </citation>
    <scope>NUCLEOTIDE SEQUENCE [LARGE SCALE GENOMIC DNA]</scope>
    <source>
        <strain evidence="2">cv. Niubang</strain>
    </source>
</reference>
<dbReference type="EMBL" id="CM042057">
    <property type="protein sequence ID" value="KAI3693271.1"/>
    <property type="molecule type" value="Genomic_DNA"/>
</dbReference>